<protein>
    <submittedName>
        <fullName evidence="1">Uncharacterized protein</fullName>
    </submittedName>
</protein>
<keyword evidence="3" id="KW-1185">Reference proteome</keyword>
<dbReference type="KEGG" id="sacd:HS1genome_0757"/>
<reference evidence="1" key="3">
    <citation type="journal article" date="2019" name="BMC Res. Notes">
        <title>Complete genome sequence of the Sulfodiicoccus acidiphilus strain HS-1T, the first crenarchaeon that lacks polB3, isolated from an acidic hot spring in Ohwaku-dani, Hakone, Japan.</title>
        <authorList>
            <person name="Sakai H.D."/>
            <person name="Kurosawa N."/>
        </authorList>
    </citation>
    <scope>NUCLEOTIDE SEQUENCE</scope>
    <source>
        <strain evidence="1">HS-1</strain>
    </source>
</reference>
<name>A0A348B2G6_9CREN</name>
<evidence type="ECO:0000313" key="1">
    <source>
        <dbReference type="EMBL" id="BBD72368.1"/>
    </source>
</evidence>
<reference evidence="3" key="2">
    <citation type="submission" date="2018-04" db="EMBL/GenBank/DDBJ databases">
        <title>Complete genome sequence of Sulfodiicoccus acidiphilus strain HS-1.</title>
        <authorList>
            <person name="Sakai H.D."/>
            <person name="Kurosawa N."/>
        </authorList>
    </citation>
    <scope>NUCLEOTIDE SEQUENCE [LARGE SCALE GENOMIC DNA]</scope>
    <source>
        <strain evidence="3">HS-1</strain>
    </source>
</reference>
<dbReference type="Proteomes" id="UP000616143">
    <property type="component" value="Unassembled WGS sequence"/>
</dbReference>
<dbReference type="AlphaFoldDB" id="A0A348B2G6"/>
<dbReference type="EMBL" id="BMQS01000004">
    <property type="protein sequence ID" value="GGT89997.1"/>
    <property type="molecule type" value="Genomic_DNA"/>
</dbReference>
<accession>A0A348B2G6</accession>
<reference evidence="2" key="1">
    <citation type="journal article" date="2014" name="Int. J. Syst. Evol. Microbiol.">
        <title>Complete genome sequence of Corynebacterium casei LMG S-19264T (=DSM 44701T), isolated from a smear-ripened cheese.</title>
        <authorList>
            <consortium name="US DOE Joint Genome Institute (JGI-PGF)"/>
            <person name="Walter F."/>
            <person name="Albersmeier A."/>
            <person name="Kalinowski J."/>
            <person name="Ruckert C."/>
        </authorList>
    </citation>
    <scope>NUCLEOTIDE SEQUENCE</scope>
    <source>
        <strain evidence="2">JCM 31740</strain>
    </source>
</reference>
<organism evidence="1 3">
    <name type="scientific">Sulfodiicoccus acidiphilus</name>
    <dbReference type="NCBI Taxonomy" id="1670455"/>
    <lineage>
        <taxon>Archaea</taxon>
        <taxon>Thermoproteota</taxon>
        <taxon>Thermoprotei</taxon>
        <taxon>Sulfolobales</taxon>
        <taxon>Sulfolobaceae</taxon>
        <taxon>Sulfodiicoccus</taxon>
    </lineage>
</organism>
<sequence>MPTSYLPASPHFVEFIAWLVDSFLLDLPPGKRSVETFQEKAELEKKEGKLKKAKNLLFLGRTKRRFEGRWTKKRGSHTSG</sequence>
<gene>
    <name evidence="2" type="ORF">GCM10007116_04650</name>
    <name evidence="1" type="ORF">HS1genome_0757</name>
</gene>
<dbReference type="Proteomes" id="UP000276741">
    <property type="component" value="Chromosome"/>
</dbReference>
<evidence type="ECO:0000313" key="2">
    <source>
        <dbReference type="EMBL" id="GGT89997.1"/>
    </source>
</evidence>
<reference evidence="2" key="4">
    <citation type="submission" date="2020-09" db="EMBL/GenBank/DDBJ databases">
        <authorList>
            <person name="Sun Q."/>
            <person name="Ohkuma M."/>
        </authorList>
    </citation>
    <scope>NUCLEOTIDE SEQUENCE</scope>
    <source>
        <strain evidence="2">JCM 31740</strain>
    </source>
</reference>
<evidence type="ECO:0000313" key="3">
    <source>
        <dbReference type="Proteomes" id="UP000276741"/>
    </source>
</evidence>
<dbReference type="EMBL" id="AP018553">
    <property type="protein sequence ID" value="BBD72368.1"/>
    <property type="molecule type" value="Genomic_DNA"/>
</dbReference>
<proteinExistence type="predicted"/>